<dbReference type="Proteomes" id="UP000075243">
    <property type="component" value="Chromosome 1"/>
</dbReference>
<protein>
    <recommendedName>
        <fullName evidence="2">Tf2-1-like SH3-like domain-containing protein</fullName>
    </recommendedName>
</protein>
<feature type="compositionally biased region" description="Polar residues" evidence="1">
    <location>
        <begin position="57"/>
        <end position="68"/>
    </location>
</feature>
<evidence type="ECO:0000313" key="3">
    <source>
        <dbReference type="EMBL" id="KYP75711.1"/>
    </source>
</evidence>
<feature type="non-terminal residue" evidence="3">
    <location>
        <position position="1"/>
    </location>
</feature>
<dbReference type="PANTHER" id="PTHR46148">
    <property type="entry name" value="CHROMO DOMAIN-CONTAINING PROTEIN"/>
    <property type="match status" value="1"/>
</dbReference>
<gene>
    <name evidence="3" type="ORF">KK1_019908</name>
</gene>
<dbReference type="AlphaFoldDB" id="A0A151U934"/>
<reference evidence="3 4" key="1">
    <citation type="journal article" date="2012" name="Nat. Biotechnol.">
        <title>Draft genome sequence of pigeonpea (Cajanus cajan), an orphan legume crop of resource-poor farmers.</title>
        <authorList>
            <person name="Varshney R.K."/>
            <person name="Chen W."/>
            <person name="Li Y."/>
            <person name="Bharti A.K."/>
            <person name="Saxena R.K."/>
            <person name="Schlueter J.A."/>
            <person name="Donoghue M.T."/>
            <person name="Azam S."/>
            <person name="Fan G."/>
            <person name="Whaley A.M."/>
            <person name="Farmer A.D."/>
            <person name="Sheridan J."/>
            <person name="Iwata A."/>
            <person name="Tuteja R."/>
            <person name="Penmetsa R.V."/>
            <person name="Wu W."/>
            <person name="Upadhyaya H.D."/>
            <person name="Yang S.P."/>
            <person name="Shah T."/>
            <person name="Saxena K.B."/>
            <person name="Michael T."/>
            <person name="McCombie W.R."/>
            <person name="Yang B."/>
            <person name="Zhang G."/>
            <person name="Yang H."/>
            <person name="Wang J."/>
            <person name="Spillane C."/>
            <person name="Cook D.R."/>
            <person name="May G.D."/>
            <person name="Xu X."/>
            <person name="Jackson S.A."/>
        </authorList>
    </citation>
    <scope>NUCLEOTIDE SEQUENCE [LARGE SCALE GENOMIC DNA]</scope>
    <source>
        <strain evidence="4">cv. Asha</strain>
    </source>
</reference>
<evidence type="ECO:0000256" key="1">
    <source>
        <dbReference type="SAM" id="MobiDB-lite"/>
    </source>
</evidence>
<feature type="domain" description="Tf2-1-like SH3-like" evidence="2">
    <location>
        <begin position="1"/>
        <end position="40"/>
    </location>
</feature>
<organism evidence="3 4">
    <name type="scientific">Cajanus cajan</name>
    <name type="common">Pigeon pea</name>
    <name type="synonym">Cajanus indicus</name>
    <dbReference type="NCBI Taxonomy" id="3821"/>
    <lineage>
        <taxon>Eukaryota</taxon>
        <taxon>Viridiplantae</taxon>
        <taxon>Streptophyta</taxon>
        <taxon>Embryophyta</taxon>
        <taxon>Tracheophyta</taxon>
        <taxon>Spermatophyta</taxon>
        <taxon>Magnoliopsida</taxon>
        <taxon>eudicotyledons</taxon>
        <taxon>Gunneridae</taxon>
        <taxon>Pentapetalae</taxon>
        <taxon>rosids</taxon>
        <taxon>fabids</taxon>
        <taxon>Fabales</taxon>
        <taxon>Fabaceae</taxon>
        <taxon>Papilionoideae</taxon>
        <taxon>50 kb inversion clade</taxon>
        <taxon>NPAAA clade</taxon>
        <taxon>indigoferoid/millettioid clade</taxon>
        <taxon>Phaseoleae</taxon>
        <taxon>Cajanus</taxon>
    </lineage>
</organism>
<feature type="region of interest" description="Disordered" evidence="1">
    <location>
        <begin position="46"/>
        <end position="68"/>
    </location>
</feature>
<dbReference type="InterPro" id="IPR056924">
    <property type="entry name" value="SH3_Tf2-1"/>
</dbReference>
<accession>A0A151U934</accession>
<keyword evidence="4" id="KW-1185">Reference proteome</keyword>
<proteinExistence type="predicted"/>
<sequence>RYYGPYQIKHRVGLVAYEFDLPPSSKLHPVFHVSLLRPFHGSPPLDYSDPPPSVSDVFTNPLDSTEIS</sequence>
<evidence type="ECO:0000313" key="4">
    <source>
        <dbReference type="Proteomes" id="UP000075243"/>
    </source>
</evidence>
<dbReference type="Gramene" id="C.cajan_19347.t">
    <property type="protein sequence ID" value="C.cajan_19347.t.cds1"/>
    <property type="gene ID" value="C.cajan_19347"/>
</dbReference>
<dbReference type="PANTHER" id="PTHR46148:SF52">
    <property type="entry name" value="OS04G0603800 PROTEIN"/>
    <property type="match status" value="1"/>
</dbReference>
<name>A0A151U934_CAJCA</name>
<dbReference type="EMBL" id="CM003603">
    <property type="protein sequence ID" value="KYP75711.1"/>
    <property type="molecule type" value="Genomic_DNA"/>
</dbReference>
<dbReference type="Pfam" id="PF24626">
    <property type="entry name" value="SH3_Tf2-1"/>
    <property type="match status" value="1"/>
</dbReference>
<evidence type="ECO:0000259" key="2">
    <source>
        <dbReference type="Pfam" id="PF24626"/>
    </source>
</evidence>